<evidence type="ECO:0000256" key="9">
    <source>
        <dbReference type="SAM" id="MobiDB-lite"/>
    </source>
</evidence>
<keyword evidence="8" id="KW-0227">DNA damage</keyword>
<feature type="domain" description="VRR-NUC" evidence="10">
    <location>
        <begin position="729"/>
        <end position="815"/>
    </location>
</feature>
<comment type="catalytic activity">
    <reaction evidence="1 8">
        <text>Hydrolytically removes 5'-nucleotides successively from the 3'-hydroxy termini of 3'-hydroxy-terminated oligonucleotides.</text>
        <dbReference type="EC" id="3.1.4.1"/>
    </reaction>
</comment>
<organism evidence="11 12">
    <name type="scientific">Dendroctonus ponderosae</name>
    <name type="common">Mountain pine beetle</name>
    <dbReference type="NCBI Taxonomy" id="77166"/>
    <lineage>
        <taxon>Eukaryota</taxon>
        <taxon>Metazoa</taxon>
        <taxon>Ecdysozoa</taxon>
        <taxon>Arthropoda</taxon>
        <taxon>Hexapoda</taxon>
        <taxon>Insecta</taxon>
        <taxon>Pterygota</taxon>
        <taxon>Neoptera</taxon>
        <taxon>Endopterygota</taxon>
        <taxon>Coleoptera</taxon>
        <taxon>Polyphaga</taxon>
        <taxon>Cucujiformia</taxon>
        <taxon>Curculionidae</taxon>
        <taxon>Scolytinae</taxon>
        <taxon>Dendroctonus</taxon>
    </lineage>
</organism>
<dbReference type="AlphaFoldDB" id="A0AAR5PIG4"/>
<comment type="subcellular location">
    <subcellularLocation>
        <location evidence="8">Nucleus</location>
    </subcellularLocation>
</comment>
<evidence type="ECO:0000256" key="3">
    <source>
        <dbReference type="ARBA" id="ARBA00022722"/>
    </source>
</evidence>
<name>A0AAR5PIG4_DENPD</name>
<sequence length="839" mass="97258">MGVALERFSLCFQLVAASRDKKVCFSLNMDAMAKSPAKVTLRQLTLSEVFLKRKSSIKLEKPTLLNEISFEISSSDSEPESTCNNGEGVLEPTKTSRPIHESKRKQSCSTPTSSKKRNNIIIKQDVCITPKIVSNQTSMRKSPISSPSKNNSVKQLKAKEGKQLQVKQLKAFMDLFERVEKNMHLRNLLQNCSVLNRFKTLTTEQQYVVMKLFVWKKQWYNIYKFCNKAKIEFDENLDKLHLFSNLQSAGFLDSATIFLFYAEYLSDDLNELLNQMDVSQIKEILNQLRIIPVARKKMQLIATVLTATRRQSTIGVKTLKDRVLSEIHKKLGDAYQIRPDICDAFNKLYVLATFTEFYSDIQDYFRRFDLIFPTAPIESYPVFHSILSFERYAEALKIKTDLESHLVGYHKNNKISVIYSIATDAYAKLRDVSMRNEPVHESAPHLNKFTSKYVYCKILSDCCQKLFTKARGKPSEVKQWLQYLIETFPNSTKLGGWYHLLIWINMRHLDRMFYRTSAEFLIEALDKKKPLFLEKDVFKLEELGRKLLKPTTKYQLHQLHHDTLVRLISRTSKISHIPEKQIDAKCIRSNNSGRKRTYFLRSDGETTAVSVEDVALEHYKDCGYPAGSHCEGSLIKALLILYFWDIIYNPEIVVRGSFISKWQSAPLDFFTRYFYENRKGAIDMRLMQIETVFSHEELINFGINNYQQHSHKCCSVIFKRVDGRVMDIIKDVSLVEILITVIGRKVLSKIFERLIKNLYQFFSGMPDLLIWNIDQKIHKFVEVKGEGDKLAPNQTLWLLYLHEIGASVEVCWVHSMGSKRKIIQRGNQNEGDVSDNDSD</sequence>
<keyword evidence="5 8" id="KW-0378">Hydrolase</keyword>
<dbReference type="PANTHER" id="PTHR15749:SF4">
    <property type="entry name" value="FANCONI-ASSOCIATED NUCLEASE 1"/>
    <property type="match status" value="1"/>
</dbReference>
<evidence type="ECO:0000313" key="12">
    <source>
        <dbReference type="Proteomes" id="UP000019118"/>
    </source>
</evidence>
<evidence type="ECO:0000256" key="4">
    <source>
        <dbReference type="ARBA" id="ARBA00022723"/>
    </source>
</evidence>
<dbReference type="GO" id="GO:0004528">
    <property type="term" value="F:phosphodiesterase I activity"/>
    <property type="evidence" value="ECO:0007669"/>
    <property type="project" value="UniProtKB-EC"/>
</dbReference>
<evidence type="ECO:0000259" key="10">
    <source>
        <dbReference type="SMART" id="SM00990"/>
    </source>
</evidence>
<dbReference type="GO" id="GO:0005634">
    <property type="term" value="C:nucleus"/>
    <property type="evidence" value="ECO:0007669"/>
    <property type="project" value="UniProtKB-SubCell"/>
</dbReference>
<dbReference type="GeneID" id="109538176"/>
<evidence type="ECO:0000256" key="5">
    <source>
        <dbReference type="ARBA" id="ARBA00022801"/>
    </source>
</evidence>
<dbReference type="InterPro" id="IPR049132">
    <property type="entry name" value="FAN1-like_euk"/>
</dbReference>
<dbReference type="Gene3D" id="3.40.1350.10">
    <property type="match status" value="1"/>
</dbReference>
<keyword evidence="8" id="KW-0539">Nucleus</keyword>
<keyword evidence="3 8" id="KW-0540">Nuclease</keyword>
<reference evidence="12" key="1">
    <citation type="journal article" date="2013" name="Genome Biol.">
        <title>Draft genome of the mountain pine beetle, Dendroctonus ponderosae Hopkins, a major forest pest.</title>
        <authorList>
            <person name="Keeling C.I."/>
            <person name="Yuen M.M."/>
            <person name="Liao N.Y."/>
            <person name="Docking T.R."/>
            <person name="Chan S.K."/>
            <person name="Taylor G.A."/>
            <person name="Palmquist D.L."/>
            <person name="Jackman S.D."/>
            <person name="Nguyen A."/>
            <person name="Li M."/>
            <person name="Henderson H."/>
            <person name="Janes J.K."/>
            <person name="Zhao Y."/>
            <person name="Pandoh P."/>
            <person name="Moore R."/>
            <person name="Sperling F.A."/>
            <person name="Huber D.P."/>
            <person name="Birol I."/>
            <person name="Jones S.J."/>
            <person name="Bohlmann J."/>
        </authorList>
    </citation>
    <scope>NUCLEOTIDE SEQUENCE</scope>
</reference>
<keyword evidence="4 8" id="KW-0479">Metal-binding</keyword>
<dbReference type="InterPro" id="IPR033315">
    <property type="entry name" value="Fan1-like"/>
</dbReference>
<keyword evidence="8" id="KW-0234">DNA repair</keyword>
<dbReference type="EnsemblMetazoa" id="XM_019905275.1">
    <property type="protein sequence ID" value="XP_019760834.1"/>
    <property type="gene ID" value="LOC109538176"/>
</dbReference>
<comment type="cofactor">
    <cofactor evidence="8">
        <name>Mg(2+)</name>
        <dbReference type="ChEBI" id="CHEBI:18420"/>
    </cofactor>
    <cofactor evidence="8">
        <name>Mn(2+)</name>
        <dbReference type="ChEBI" id="CHEBI:29035"/>
    </cofactor>
</comment>
<protein>
    <recommendedName>
        <fullName evidence="8">Fanconi-associated nuclease</fullName>
        <ecNumber evidence="8">3.1.4.1</ecNumber>
    </recommendedName>
</protein>
<feature type="region of interest" description="Disordered" evidence="9">
    <location>
        <begin position="74"/>
        <end position="115"/>
    </location>
</feature>
<evidence type="ECO:0000256" key="8">
    <source>
        <dbReference type="RuleBase" id="RU365033"/>
    </source>
</evidence>
<dbReference type="EC" id="3.1.4.1" evidence="8"/>
<dbReference type="GO" id="GO:0017108">
    <property type="term" value="F:5'-flap endonuclease activity"/>
    <property type="evidence" value="ECO:0007669"/>
    <property type="project" value="TreeGrafter"/>
</dbReference>
<keyword evidence="7 8" id="KW-0464">Manganese</keyword>
<evidence type="ECO:0000256" key="1">
    <source>
        <dbReference type="ARBA" id="ARBA00000983"/>
    </source>
</evidence>
<dbReference type="GO" id="GO:0046872">
    <property type="term" value="F:metal ion binding"/>
    <property type="evidence" value="ECO:0007669"/>
    <property type="project" value="UniProtKB-KW"/>
</dbReference>
<dbReference type="InterPro" id="IPR014883">
    <property type="entry name" value="VRR_NUC"/>
</dbReference>
<keyword evidence="6 8" id="KW-0460">Magnesium</keyword>
<evidence type="ECO:0000256" key="6">
    <source>
        <dbReference type="ARBA" id="ARBA00022842"/>
    </source>
</evidence>
<dbReference type="InterPro" id="IPR011856">
    <property type="entry name" value="tRNA_endonuc-like_dom_sf"/>
</dbReference>
<evidence type="ECO:0000256" key="2">
    <source>
        <dbReference type="ARBA" id="ARBA00005533"/>
    </source>
</evidence>
<evidence type="ECO:0000313" key="11">
    <source>
        <dbReference type="EnsemblMetazoa" id="XP_019760834.1"/>
    </source>
</evidence>
<reference evidence="11" key="2">
    <citation type="submission" date="2024-08" db="UniProtKB">
        <authorList>
            <consortium name="EnsemblMetazoa"/>
        </authorList>
    </citation>
    <scope>IDENTIFICATION</scope>
</reference>
<dbReference type="GO" id="GO:0008409">
    <property type="term" value="F:5'-3' exonuclease activity"/>
    <property type="evidence" value="ECO:0007669"/>
    <property type="project" value="TreeGrafter"/>
</dbReference>
<accession>A0AAR5PIG4</accession>
<dbReference type="CDD" id="cd22326">
    <property type="entry name" value="FAN1-like"/>
    <property type="match status" value="1"/>
</dbReference>
<comment type="function">
    <text evidence="8">Nuclease required for the repair of DNA interstrand cross-links (ICL). Acts as a 5'-3' exonuclease that anchors at a cut end of DNA and cleaves DNA successively at every third nucleotide, allowing to excise an ICL from one strand through flanking incisions.</text>
</comment>
<dbReference type="KEGG" id="dpa:109538176"/>
<comment type="similarity">
    <text evidence="2 8">Belongs to the FAN1 family.</text>
</comment>
<keyword evidence="12" id="KW-1185">Reference proteome</keyword>
<dbReference type="GO" id="GO:0036297">
    <property type="term" value="P:interstrand cross-link repair"/>
    <property type="evidence" value="ECO:0007669"/>
    <property type="project" value="InterPro"/>
</dbReference>
<dbReference type="PANTHER" id="PTHR15749">
    <property type="entry name" value="FANCONI-ASSOCIATED NUCLEASE 1"/>
    <property type="match status" value="1"/>
</dbReference>
<dbReference type="GO" id="GO:0070336">
    <property type="term" value="F:flap-structured DNA binding"/>
    <property type="evidence" value="ECO:0007669"/>
    <property type="project" value="TreeGrafter"/>
</dbReference>
<dbReference type="SMART" id="SM00990">
    <property type="entry name" value="VRR_NUC"/>
    <property type="match status" value="1"/>
</dbReference>
<proteinExistence type="inferred from homology"/>
<dbReference type="Proteomes" id="UP000019118">
    <property type="component" value="Unassembled WGS sequence"/>
</dbReference>
<evidence type="ECO:0000256" key="7">
    <source>
        <dbReference type="ARBA" id="ARBA00023211"/>
    </source>
</evidence>
<dbReference type="Pfam" id="PF08774">
    <property type="entry name" value="VRR_NUC"/>
    <property type="match status" value="1"/>
</dbReference>